<gene>
    <name evidence="5" type="primary">105313590</name>
</gene>
<evidence type="ECO:0008006" key="7">
    <source>
        <dbReference type="Google" id="ProtNLM"/>
    </source>
</evidence>
<dbReference type="OrthoDB" id="68076at2759"/>
<reference evidence="5" key="2">
    <citation type="submission" date="2017-05" db="UniProtKB">
        <authorList>
            <consortium name="EnsemblMetazoa"/>
        </authorList>
    </citation>
    <scope>IDENTIFICATION</scope>
</reference>
<feature type="region of interest" description="Disordered" evidence="2">
    <location>
        <begin position="387"/>
        <end position="416"/>
    </location>
</feature>
<evidence type="ECO:0000259" key="4">
    <source>
        <dbReference type="Pfam" id="PF14075"/>
    </source>
</evidence>
<dbReference type="AlphaFoldDB" id="A0A1X7UDD4"/>
<feature type="region of interest" description="Disordered" evidence="2">
    <location>
        <begin position="668"/>
        <end position="702"/>
    </location>
</feature>
<keyword evidence="1" id="KW-0597">Phosphoprotein</keyword>
<feature type="region of interest" description="Disordered" evidence="2">
    <location>
        <begin position="526"/>
        <end position="553"/>
    </location>
</feature>
<dbReference type="STRING" id="400682.A0A1X7UDD4"/>
<dbReference type="PANTHER" id="PTHR21669">
    <property type="entry name" value="CAPZ-INTERACTING PROTEIN AND RELATED PROTEINS"/>
    <property type="match status" value="1"/>
</dbReference>
<dbReference type="Proteomes" id="UP000007879">
    <property type="component" value="Unassembled WGS sequence"/>
</dbReference>
<dbReference type="KEGG" id="aqu:105313590"/>
<dbReference type="Pfam" id="PF14075">
    <property type="entry name" value="UBN_AB"/>
    <property type="match status" value="1"/>
</dbReference>
<evidence type="ECO:0000256" key="1">
    <source>
        <dbReference type="ARBA" id="ARBA00022553"/>
    </source>
</evidence>
<feature type="compositionally biased region" description="Polar residues" evidence="2">
    <location>
        <begin position="1"/>
        <end position="11"/>
    </location>
</feature>
<dbReference type="EnsemblMetazoa" id="XM_019999382.1">
    <property type="protein sequence ID" value="XP_019854941.1"/>
    <property type="gene ID" value="LOC105313590"/>
</dbReference>
<dbReference type="eggNOG" id="KOG4786">
    <property type="taxonomic scope" value="Eukaryota"/>
</dbReference>
<evidence type="ECO:0000313" key="5">
    <source>
        <dbReference type="EnsemblMetazoa" id="Aqu2.1.25772_001"/>
    </source>
</evidence>
<dbReference type="EnsemblMetazoa" id="XM_019999383.1">
    <property type="protein sequence ID" value="XP_019854942.1"/>
    <property type="gene ID" value="LOC105313590"/>
</dbReference>
<organism evidence="5">
    <name type="scientific">Amphimedon queenslandica</name>
    <name type="common">Sponge</name>
    <dbReference type="NCBI Taxonomy" id="400682"/>
    <lineage>
        <taxon>Eukaryota</taxon>
        <taxon>Metazoa</taxon>
        <taxon>Porifera</taxon>
        <taxon>Demospongiae</taxon>
        <taxon>Heteroscleromorpha</taxon>
        <taxon>Haplosclerida</taxon>
        <taxon>Niphatidae</taxon>
        <taxon>Amphimedon</taxon>
    </lineage>
</organism>
<feature type="domain" description="Ubinuclein middle" evidence="4">
    <location>
        <begin position="260"/>
        <end position="485"/>
    </location>
</feature>
<name>A0A1X7UDD4_AMPQE</name>
<reference evidence="6" key="1">
    <citation type="journal article" date="2010" name="Nature">
        <title>The Amphimedon queenslandica genome and the evolution of animal complexity.</title>
        <authorList>
            <person name="Srivastava M."/>
            <person name="Simakov O."/>
            <person name="Chapman J."/>
            <person name="Fahey B."/>
            <person name="Gauthier M.E."/>
            <person name="Mitros T."/>
            <person name="Richards G.S."/>
            <person name="Conaco C."/>
            <person name="Dacre M."/>
            <person name="Hellsten U."/>
            <person name="Larroux C."/>
            <person name="Putnam N.H."/>
            <person name="Stanke M."/>
            <person name="Adamska M."/>
            <person name="Darling A."/>
            <person name="Degnan S.M."/>
            <person name="Oakley T.H."/>
            <person name="Plachetzki D.C."/>
            <person name="Zhai Y."/>
            <person name="Adamski M."/>
            <person name="Calcino A."/>
            <person name="Cummins S.F."/>
            <person name="Goodstein D.M."/>
            <person name="Harris C."/>
            <person name="Jackson D.J."/>
            <person name="Leys S.P."/>
            <person name="Shu S."/>
            <person name="Woodcroft B.J."/>
            <person name="Vervoort M."/>
            <person name="Kosik K.S."/>
            <person name="Manning G."/>
            <person name="Degnan B.M."/>
            <person name="Rokhsar D.S."/>
        </authorList>
    </citation>
    <scope>NUCLEOTIDE SEQUENCE [LARGE SCALE GENOMIC DNA]</scope>
</reference>
<dbReference type="InParanoid" id="A0A1X7UDD4"/>
<dbReference type="InterPro" id="IPR026947">
    <property type="entry name" value="UBN_middle_dom"/>
</dbReference>
<dbReference type="InterPro" id="IPR014840">
    <property type="entry name" value="HRD"/>
</dbReference>
<dbReference type="GO" id="GO:0005634">
    <property type="term" value="C:nucleus"/>
    <property type="evidence" value="ECO:0007669"/>
    <property type="project" value="TreeGrafter"/>
</dbReference>
<sequence>MNLETILNNGRQKGANKGRESSLGGAGLRLEVKLLAPTDERSNEVSYPQLVSKRIRELGVAVGGVGPQKQEPPPFGKETLPLLPGEDDEDQKLAAIAKKFEEKYGASTQDLVDIGEGYDTNDSFVDDSELYEDYVPPQVDTMFGGFYVNTGELEFTKNKNLTDFGLSAKSKEEKPKKRHMNTPQAIANKKLKQAKRQMAVSSAQRSHILKKKLTLTSPAIEEKKQAPVAMETGPSPPLIINEETESSIGAIDSKTTCPSLPDGLPLTLINKIKQIEESLSVDHANSSTGKLTCKVKTSYDKQLVDIDNDCKSLKIKTRVTVLEYLAYKFGINRTSLMNRIKRVLKKQETGIVDLDAALAQLKEAVNLAMLPLLSKYKIDLEKYETERKQLEDTPTPAVKVESPGDDPSPAPVVANGKKLQKPQRKFTWTERIRLLLVTVVKAKVEKELMNKTRTQTGEEIILEFIETHVRPLWPKGWVQKKALYKMTESAHFKLTQSDSQLKKPVQVKKEKLLKDDSLTQSSSVVSQASITTPTTSDVSLSQKGTGSTTLVNTPQISQTSPIKATPTLIKGRADLTTPIIKTATPPSPHKRVGLATPPKLVSPTVNKSPPVDFTDLQTKLKSIPPIIIKGASPIANLGMAKGATPPPLLIKGASPSVGVSVPSSRSVITGATKDTPSHTNVITSRGVTPPSKVTPPSIDPRHKVVKKSAKVQSVQLPKQTIDALLSVLKNTNSSIYTSDLAQLVTVTTRQQTTPTQRPVTLSPTQSSLRIVQAPPPATPPSTIPSVHPLTDHYYVTGPSPVQYVPASTSGVSLITSNFINKTSSNN</sequence>
<feature type="region of interest" description="Disordered" evidence="2">
    <location>
        <begin position="1"/>
        <end position="23"/>
    </location>
</feature>
<feature type="region of interest" description="Disordered" evidence="2">
    <location>
        <begin position="581"/>
        <end position="606"/>
    </location>
</feature>
<feature type="domain" description="Hpc2-related" evidence="3">
    <location>
        <begin position="107"/>
        <end position="154"/>
    </location>
</feature>
<dbReference type="Pfam" id="PF08729">
    <property type="entry name" value="HUN"/>
    <property type="match status" value="1"/>
</dbReference>
<dbReference type="PANTHER" id="PTHR21669:SF28">
    <property type="entry name" value="YEMANUCLEIN"/>
    <property type="match status" value="1"/>
</dbReference>
<proteinExistence type="predicted"/>
<keyword evidence="6" id="KW-1185">Reference proteome</keyword>
<dbReference type="GO" id="GO:0006325">
    <property type="term" value="P:chromatin organization"/>
    <property type="evidence" value="ECO:0007669"/>
    <property type="project" value="TreeGrafter"/>
</dbReference>
<evidence type="ECO:0000259" key="3">
    <source>
        <dbReference type="Pfam" id="PF08729"/>
    </source>
</evidence>
<protein>
    <recommendedName>
        <fullName evidence="7">Ubinuclein middle domain-containing protein</fullName>
    </recommendedName>
</protein>
<evidence type="ECO:0000313" key="6">
    <source>
        <dbReference type="Proteomes" id="UP000007879"/>
    </source>
</evidence>
<accession>A0A1X7UDD4</accession>
<dbReference type="EnsemblMetazoa" id="Aqu2.1.25772_001">
    <property type="protein sequence ID" value="Aqu2.1.25772_001"/>
    <property type="gene ID" value="Aqu2.1.25772"/>
</dbReference>
<evidence type="ECO:0000256" key="2">
    <source>
        <dbReference type="SAM" id="MobiDB-lite"/>
    </source>
</evidence>
<feature type="compositionally biased region" description="Polar residues" evidence="2">
    <location>
        <begin position="672"/>
        <end position="686"/>
    </location>
</feature>